<feature type="compositionally biased region" description="Basic and acidic residues" evidence="1">
    <location>
        <begin position="69"/>
        <end position="85"/>
    </location>
</feature>
<keyword evidence="4" id="KW-1185">Reference proteome</keyword>
<evidence type="ECO:0000313" key="4">
    <source>
        <dbReference type="Proteomes" id="UP000054217"/>
    </source>
</evidence>
<dbReference type="Proteomes" id="UP000054217">
    <property type="component" value="Unassembled WGS sequence"/>
</dbReference>
<feature type="compositionally biased region" description="Basic residues" evidence="1">
    <location>
        <begin position="100"/>
        <end position="111"/>
    </location>
</feature>
<protein>
    <recommendedName>
        <fullName evidence="2">DUF8190 domain-containing protein</fullName>
    </recommendedName>
</protein>
<evidence type="ECO:0000256" key="1">
    <source>
        <dbReference type="SAM" id="MobiDB-lite"/>
    </source>
</evidence>
<dbReference type="OrthoDB" id="2736611at2759"/>
<proteinExistence type="predicted"/>
<evidence type="ECO:0000259" key="2">
    <source>
        <dbReference type="Pfam" id="PF26608"/>
    </source>
</evidence>
<feature type="compositionally biased region" description="Polar residues" evidence="1">
    <location>
        <begin position="165"/>
        <end position="175"/>
    </location>
</feature>
<gene>
    <name evidence="3" type="ORF">M404DRAFT_10368</name>
</gene>
<dbReference type="InterPro" id="IPR058503">
    <property type="entry name" value="DUF8190"/>
</dbReference>
<feature type="domain" description="DUF8190" evidence="2">
    <location>
        <begin position="299"/>
        <end position="416"/>
    </location>
</feature>
<sequence length="1345" mass="153764">MQTNLLEEGRDGGNPSELQRQVGWSKPGRPWLEELEKVLEEGRGSFQGTEKGGDNHQGHQHKGTTNDNRPQDKKIQDSTHHKPTECHQSSRPTEHTQKAAIKRPRNKKGRLKRNEAEAKGTKSGPSQHHAWEAKATEQEVKYEPHKPFTTGKKRTKKGQKKWRMMQSNPERSNTGGYVVGELPEELQAEDGIFQEELQHAIAYKRNPSSRMIESFHRSPVKTVPLSTMHKQYDEKREIQALRCLTRRQKVNIDDEYVHRGNDPNLAWGATKHFLDLMLIVCGRPGLDAALPKDETDPSYTFKLDLHQRQRKWRANHCELGFDPAGRLLYIGTYQQEEIWLAMVPRTFTDENANDREDENINMTHLDTPSTVMDEDHFCMLVTFLAQAMGRDGYKDIYFRGERYPNGLTVKELQKTTNLLGNEPKDKNIHEMTYRQVRNLSRRMREDFHDFMANVPDEWLEDRYMVDNVPITIALRYGQNQEICRDGQLEEEAAHWHRLHRYHHVRTMTVALATHIQCVPVAEWVDIETEDIIERHGDEIYDSPLHDTRHEVNLHELDLLDDTGNEQNIYDKDGYRIPRREANIEMGSSTAGMLFKLRNLHRLFEDWPGDDDPEALFGGETTPHYLYPIGCLHDVGQFQARGVLTSFAPLIRRINQTLPIRDDGIQNVVIVPVSSQGYNAYVHQVRSQGRFHDVQRGMMTAAFTGSHMSGGANSHRAAYLRGLCDIALPFDRYHEKISESDFDQSLRMENVFTIKVNRLQKEARNGWNMYVHLIKPLTRMWAHPTVLESIKQNVVLFKQDVLPHVVEWTTYGLCSMLRHLWKRYNRELQHGRRVPHYVVEITAALERALNFAHTGNARVLSRGVMEPLWLSMSMMLDGIPSISPIISLDFAQGISIAFNRSDWPTCTRTGYPETCSGRSITYNYGGEELLPYRATFHILHAQYTLPPTFEATQRDHATRMCSYLFNIALQVHEDDIRNLVKEGVTQSTQRHNSLKTERLLALENWLSIKDKPLGYGNSAYTHLVQAICKESHMLIHGLPMSAQNPQSVSWFAETLISSADSSSCSTHAPFIAGGGGLHVMRAALGEARKYLEHDTDSNHNDIIAIIVKVANKRQIMNIPWSPDRTGGRGRPQSNVVHDVWINLGKPSIGQENRTQFLAPSERRNHAASQSAIAAATSDSRAPWSIDNTSIQDLHQILNHENLPIEWDISHVALSNCQEYVKETYHWVEEHYNGSKPAHQTAILLAIIFSSILPNIMHHKCPEHLRISSSQSTITHAVRTSPWQAPPPGRKGFSDHNPFIVMMSTFIIAMYEPESPLRQYIRTHNGALGASWTDKHGGMSLISAPPS</sequence>
<dbReference type="InParanoid" id="A0A0C3NVT0"/>
<feature type="region of interest" description="Disordered" evidence="1">
    <location>
        <begin position="1"/>
        <end position="177"/>
    </location>
</feature>
<evidence type="ECO:0000313" key="3">
    <source>
        <dbReference type="EMBL" id="KIN99500.1"/>
    </source>
</evidence>
<dbReference type="Pfam" id="PF26608">
    <property type="entry name" value="DUF8190"/>
    <property type="match status" value="1"/>
</dbReference>
<organism evidence="3 4">
    <name type="scientific">Pisolithus tinctorius Marx 270</name>
    <dbReference type="NCBI Taxonomy" id="870435"/>
    <lineage>
        <taxon>Eukaryota</taxon>
        <taxon>Fungi</taxon>
        <taxon>Dikarya</taxon>
        <taxon>Basidiomycota</taxon>
        <taxon>Agaricomycotina</taxon>
        <taxon>Agaricomycetes</taxon>
        <taxon>Agaricomycetidae</taxon>
        <taxon>Boletales</taxon>
        <taxon>Sclerodermatineae</taxon>
        <taxon>Pisolithaceae</taxon>
        <taxon>Pisolithus</taxon>
    </lineage>
</organism>
<dbReference type="EMBL" id="KN832004">
    <property type="protein sequence ID" value="KIN99500.1"/>
    <property type="molecule type" value="Genomic_DNA"/>
</dbReference>
<reference evidence="4" key="2">
    <citation type="submission" date="2015-01" db="EMBL/GenBank/DDBJ databases">
        <title>Evolutionary Origins and Diversification of the Mycorrhizal Mutualists.</title>
        <authorList>
            <consortium name="DOE Joint Genome Institute"/>
            <consortium name="Mycorrhizal Genomics Consortium"/>
            <person name="Kohler A."/>
            <person name="Kuo A."/>
            <person name="Nagy L.G."/>
            <person name="Floudas D."/>
            <person name="Copeland A."/>
            <person name="Barry K.W."/>
            <person name="Cichocki N."/>
            <person name="Veneault-Fourrey C."/>
            <person name="LaButti K."/>
            <person name="Lindquist E.A."/>
            <person name="Lipzen A."/>
            <person name="Lundell T."/>
            <person name="Morin E."/>
            <person name="Murat C."/>
            <person name="Riley R."/>
            <person name="Ohm R."/>
            <person name="Sun H."/>
            <person name="Tunlid A."/>
            <person name="Henrissat B."/>
            <person name="Grigoriev I.V."/>
            <person name="Hibbett D.S."/>
            <person name="Martin F."/>
        </authorList>
    </citation>
    <scope>NUCLEOTIDE SEQUENCE [LARGE SCALE GENOMIC DNA]</scope>
    <source>
        <strain evidence="4">Marx 270</strain>
    </source>
</reference>
<feature type="compositionally biased region" description="Basic and acidic residues" evidence="1">
    <location>
        <begin position="31"/>
        <end position="43"/>
    </location>
</feature>
<dbReference type="HOGENOM" id="CLU_258930_0_0_1"/>
<feature type="compositionally biased region" description="Basic and acidic residues" evidence="1">
    <location>
        <begin position="129"/>
        <end position="146"/>
    </location>
</feature>
<accession>A0A0C3NVT0</accession>
<name>A0A0C3NVT0_PISTI</name>
<feature type="compositionally biased region" description="Basic residues" evidence="1">
    <location>
        <begin position="151"/>
        <end position="163"/>
    </location>
</feature>
<reference evidence="3 4" key="1">
    <citation type="submission" date="2014-04" db="EMBL/GenBank/DDBJ databases">
        <authorList>
            <consortium name="DOE Joint Genome Institute"/>
            <person name="Kuo A."/>
            <person name="Kohler A."/>
            <person name="Costa M.D."/>
            <person name="Nagy L.G."/>
            <person name="Floudas D."/>
            <person name="Copeland A."/>
            <person name="Barry K.W."/>
            <person name="Cichocki N."/>
            <person name="Veneault-Fourrey C."/>
            <person name="LaButti K."/>
            <person name="Lindquist E.A."/>
            <person name="Lipzen A."/>
            <person name="Lundell T."/>
            <person name="Morin E."/>
            <person name="Murat C."/>
            <person name="Sun H."/>
            <person name="Tunlid A."/>
            <person name="Henrissat B."/>
            <person name="Grigoriev I.V."/>
            <person name="Hibbett D.S."/>
            <person name="Martin F."/>
            <person name="Nordberg H.P."/>
            <person name="Cantor M.N."/>
            <person name="Hua S.X."/>
        </authorList>
    </citation>
    <scope>NUCLEOTIDE SEQUENCE [LARGE SCALE GENOMIC DNA]</scope>
    <source>
        <strain evidence="3 4">Marx 270</strain>
    </source>
</reference>
<dbReference type="STRING" id="870435.A0A0C3NVT0"/>